<dbReference type="GO" id="GO:0016829">
    <property type="term" value="F:lyase activity"/>
    <property type="evidence" value="ECO:0007669"/>
    <property type="project" value="UniProtKB-KW"/>
</dbReference>
<reference evidence="2 3" key="1">
    <citation type="submission" date="2020-08" db="EMBL/GenBank/DDBJ databases">
        <title>Genomic Encyclopedia of Type Strains, Phase IV (KMG-IV): sequencing the most valuable type-strain genomes for metagenomic binning, comparative biology and taxonomic classification.</title>
        <authorList>
            <person name="Goeker M."/>
        </authorList>
    </citation>
    <scope>NUCLEOTIDE SEQUENCE [LARGE SCALE GENOMIC DNA]</scope>
    <source>
        <strain evidence="2 3">DSM 25079</strain>
    </source>
</reference>
<name>A0A7W9AFW7_9SPHN</name>
<dbReference type="InterPro" id="IPR029068">
    <property type="entry name" value="Glyas_Bleomycin-R_OHBP_Dase"/>
</dbReference>
<feature type="domain" description="VOC" evidence="1">
    <location>
        <begin position="10"/>
        <end position="129"/>
    </location>
</feature>
<gene>
    <name evidence="2" type="ORF">FHS49_000768</name>
</gene>
<dbReference type="AlphaFoldDB" id="A0A7W9AFW7"/>
<dbReference type="EMBL" id="JACIJC010000001">
    <property type="protein sequence ID" value="MBB5684777.1"/>
    <property type="molecule type" value="Genomic_DNA"/>
</dbReference>
<keyword evidence="2" id="KW-0223">Dioxygenase</keyword>
<comment type="caution">
    <text evidence="2">The sequence shown here is derived from an EMBL/GenBank/DDBJ whole genome shotgun (WGS) entry which is preliminary data.</text>
</comment>
<dbReference type="RefSeq" id="WP_184015373.1">
    <property type="nucleotide sequence ID" value="NZ_JACIJC010000001.1"/>
</dbReference>
<dbReference type="Gene3D" id="3.10.180.10">
    <property type="entry name" value="2,3-Dihydroxybiphenyl 1,2-Dioxygenase, domain 1"/>
    <property type="match status" value="1"/>
</dbReference>
<dbReference type="Pfam" id="PF00903">
    <property type="entry name" value="Glyoxalase"/>
    <property type="match status" value="1"/>
</dbReference>
<evidence type="ECO:0000313" key="2">
    <source>
        <dbReference type="EMBL" id="MBB5684777.1"/>
    </source>
</evidence>
<protein>
    <submittedName>
        <fullName evidence="2">Catechol 2,3-dioxygenase-like lactoylglutathione lyase family enzyme</fullName>
    </submittedName>
</protein>
<evidence type="ECO:0000313" key="3">
    <source>
        <dbReference type="Proteomes" id="UP000549617"/>
    </source>
</evidence>
<sequence>MTARSSIRDITGVLTMFYYRDLAAAADWYETRIGFERVMDTENFVVLRIFQSSHLALVTDGFGSQSPIEGANKGALLSIQTADLERWQRHLHDRGVEGAELGLGAGCGGRTIEFKVRDPEGYTLEFFQWIA</sequence>
<dbReference type="CDD" id="cd06587">
    <property type="entry name" value="VOC"/>
    <property type="match status" value="1"/>
</dbReference>
<proteinExistence type="predicted"/>
<dbReference type="Proteomes" id="UP000549617">
    <property type="component" value="Unassembled WGS sequence"/>
</dbReference>
<keyword evidence="2" id="KW-0560">Oxidoreductase</keyword>
<organism evidence="2 3">
    <name type="scientific">Sphingobium boeckii</name>
    <dbReference type="NCBI Taxonomy" id="1082345"/>
    <lineage>
        <taxon>Bacteria</taxon>
        <taxon>Pseudomonadati</taxon>
        <taxon>Pseudomonadota</taxon>
        <taxon>Alphaproteobacteria</taxon>
        <taxon>Sphingomonadales</taxon>
        <taxon>Sphingomonadaceae</taxon>
        <taxon>Sphingobium</taxon>
    </lineage>
</organism>
<accession>A0A7W9AFW7</accession>
<evidence type="ECO:0000259" key="1">
    <source>
        <dbReference type="PROSITE" id="PS51819"/>
    </source>
</evidence>
<dbReference type="PROSITE" id="PS51819">
    <property type="entry name" value="VOC"/>
    <property type="match status" value="1"/>
</dbReference>
<keyword evidence="3" id="KW-1185">Reference proteome</keyword>
<dbReference type="GO" id="GO:0051213">
    <property type="term" value="F:dioxygenase activity"/>
    <property type="evidence" value="ECO:0007669"/>
    <property type="project" value="UniProtKB-KW"/>
</dbReference>
<keyword evidence="2" id="KW-0456">Lyase</keyword>
<dbReference type="InterPro" id="IPR004360">
    <property type="entry name" value="Glyas_Fos-R_dOase_dom"/>
</dbReference>
<dbReference type="InterPro" id="IPR037523">
    <property type="entry name" value="VOC_core"/>
</dbReference>
<dbReference type="SUPFAM" id="SSF54593">
    <property type="entry name" value="Glyoxalase/Bleomycin resistance protein/Dihydroxybiphenyl dioxygenase"/>
    <property type="match status" value="1"/>
</dbReference>